<dbReference type="EMBL" id="JBHSML010000032">
    <property type="protein sequence ID" value="MFC5519181.1"/>
    <property type="molecule type" value="Genomic_DNA"/>
</dbReference>
<sequence length="56" mass="6301">MSEASIVFMILAYRAAILGVTAYAVFWLDRSGWWFLLAIVLAGGAEFTFSEKKERP</sequence>
<evidence type="ECO:0000313" key="2">
    <source>
        <dbReference type="EMBL" id="MFC5519181.1"/>
    </source>
</evidence>
<accession>A0ABW0Q2V8</accession>
<feature type="transmembrane region" description="Helical" evidence="1">
    <location>
        <begin position="7"/>
        <end position="26"/>
    </location>
</feature>
<protein>
    <submittedName>
        <fullName evidence="2">Uncharacterized protein</fullName>
    </submittedName>
</protein>
<proteinExistence type="predicted"/>
<feature type="transmembrane region" description="Helical" evidence="1">
    <location>
        <begin position="32"/>
        <end position="49"/>
    </location>
</feature>
<keyword evidence="1" id="KW-0472">Membrane</keyword>
<evidence type="ECO:0000313" key="3">
    <source>
        <dbReference type="Proteomes" id="UP001596150"/>
    </source>
</evidence>
<keyword evidence="1" id="KW-1133">Transmembrane helix</keyword>
<keyword evidence="3" id="KW-1185">Reference proteome</keyword>
<organism evidence="2 3">
    <name type="scientific">Kaistia terrae</name>
    <dbReference type="NCBI Taxonomy" id="537017"/>
    <lineage>
        <taxon>Bacteria</taxon>
        <taxon>Pseudomonadati</taxon>
        <taxon>Pseudomonadota</taxon>
        <taxon>Alphaproteobacteria</taxon>
        <taxon>Hyphomicrobiales</taxon>
        <taxon>Kaistiaceae</taxon>
        <taxon>Kaistia</taxon>
    </lineage>
</organism>
<dbReference type="Proteomes" id="UP001596150">
    <property type="component" value="Unassembled WGS sequence"/>
</dbReference>
<comment type="caution">
    <text evidence="2">The sequence shown here is derived from an EMBL/GenBank/DDBJ whole genome shotgun (WGS) entry which is preliminary data.</text>
</comment>
<keyword evidence="1" id="KW-0812">Transmembrane</keyword>
<reference evidence="3" key="1">
    <citation type="journal article" date="2019" name="Int. J. Syst. Evol. Microbiol.">
        <title>The Global Catalogue of Microorganisms (GCM) 10K type strain sequencing project: providing services to taxonomists for standard genome sequencing and annotation.</title>
        <authorList>
            <consortium name="The Broad Institute Genomics Platform"/>
            <consortium name="The Broad Institute Genome Sequencing Center for Infectious Disease"/>
            <person name="Wu L."/>
            <person name="Ma J."/>
        </authorList>
    </citation>
    <scope>NUCLEOTIDE SEQUENCE [LARGE SCALE GENOMIC DNA]</scope>
    <source>
        <strain evidence="3">KACC 12633</strain>
    </source>
</reference>
<evidence type="ECO:0000256" key="1">
    <source>
        <dbReference type="SAM" id="Phobius"/>
    </source>
</evidence>
<name>A0ABW0Q2V8_9HYPH</name>
<gene>
    <name evidence="2" type="ORF">ACFPP9_25675</name>
</gene>
<dbReference type="RefSeq" id="WP_266346156.1">
    <property type="nucleotide sequence ID" value="NZ_JAPKNH010000013.1"/>
</dbReference>